<keyword evidence="2" id="KW-0472">Membrane</keyword>
<evidence type="ECO:0000256" key="2">
    <source>
        <dbReference type="SAM" id="Phobius"/>
    </source>
</evidence>
<accession>A0A3E0UCZ8</accession>
<feature type="coiled-coil region" evidence="1">
    <location>
        <begin position="50"/>
        <end position="77"/>
    </location>
</feature>
<reference evidence="3 4" key="1">
    <citation type="submission" date="2018-08" db="EMBL/GenBank/DDBJ databases">
        <title>Thalassotalea euphylliae genome.</title>
        <authorList>
            <person name="Summers S."/>
            <person name="Rice S.A."/>
            <person name="Freckelton M.L."/>
            <person name="Nedved B.T."/>
            <person name="Hadfield M.G."/>
        </authorList>
    </citation>
    <scope>NUCLEOTIDE SEQUENCE [LARGE SCALE GENOMIC DNA]</scope>
    <source>
        <strain evidence="3 4">H2</strain>
    </source>
</reference>
<keyword evidence="2" id="KW-1133">Transmembrane helix</keyword>
<dbReference type="EMBL" id="QUOV01000001">
    <property type="protein sequence ID" value="REL34891.1"/>
    <property type="molecule type" value="Genomic_DNA"/>
</dbReference>
<evidence type="ECO:0000313" key="4">
    <source>
        <dbReference type="Proteomes" id="UP000256999"/>
    </source>
</evidence>
<dbReference type="RefSeq" id="WP_115999566.1">
    <property type="nucleotide sequence ID" value="NZ_QUOV01000001.1"/>
</dbReference>
<organism evidence="3 4">
    <name type="scientific">Thalassotalea euphylliae</name>
    <dbReference type="NCBI Taxonomy" id="1655234"/>
    <lineage>
        <taxon>Bacteria</taxon>
        <taxon>Pseudomonadati</taxon>
        <taxon>Pseudomonadota</taxon>
        <taxon>Gammaproteobacteria</taxon>
        <taxon>Alteromonadales</taxon>
        <taxon>Colwelliaceae</taxon>
        <taxon>Thalassotalea</taxon>
    </lineage>
</organism>
<dbReference type="AlphaFoldDB" id="A0A3E0UCZ8"/>
<evidence type="ECO:0000256" key="1">
    <source>
        <dbReference type="SAM" id="Coils"/>
    </source>
</evidence>
<sequence length="183" mass="20998">MNKQIPVNQQYLIMLLALLLVAKFILVPIIEWQDELIADTSVKKRQALKAERLLSIETELKQTIENLDEQVAKLNTHVPKVDEDNFKINTQKSLVGIFNSHKIKIERAAWLVPPDRGNMYPVTIQLSLSGRMSDFLASHYDIEANFPAAKIEELRININRHLEKSMGTFKGRISLKFFIQSNA</sequence>
<keyword evidence="2" id="KW-0812">Transmembrane</keyword>
<name>A0A3E0UCZ8_9GAMM</name>
<evidence type="ECO:0000313" key="3">
    <source>
        <dbReference type="EMBL" id="REL34891.1"/>
    </source>
</evidence>
<proteinExistence type="predicted"/>
<gene>
    <name evidence="3" type="ORF">DXX92_05670</name>
</gene>
<protein>
    <submittedName>
        <fullName evidence="3">Uncharacterized protein</fullName>
    </submittedName>
</protein>
<keyword evidence="1" id="KW-0175">Coiled coil</keyword>
<feature type="transmembrane region" description="Helical" evidence="2">
    <location>
        <begin position="12"/>
        <end position="30"/>
    </location>
</feature>
<comment type="caution">
    <text evidence="3">The sequence shown here is derived from an EMBL/GenBank/DDBJ whole genome shotgun (WGS) entry which is preliminary data.</text>
</comment>
<dbReference type="Proteomes" id="UP000256999">
    <property type="component" value="Unassembled WGS sequence"/>
</dbReference>